<feature type="domain" description="Carbohydrate kinase PfkB" evidence="4">
    <location>
        <begin position="10"/>
        <end position="286"/>
    </location>
</feature>
<dbReference type="AlphaFoldDB" id="A0A834KS84"/>
<dbReference type="InterPro" id="IPR029056">
    <property type="entry name" value="Ribokinase-like"/>
</dbReference>
<keyword evidence="1" id="KW-0808">Transferase</keyword>
<proteinExistence type="predicted"/>
<dbReference type="InterPro" id="IPR011611">
    <property type="entry name" value="PfkB_dom"/>
</dbReference>
<keyword evidence="2" id="KW-0418">Kinase</keyword>
<feature type="signal peptide" evidence="3">
    <location>
        <begin position="1"/>
        <end position="25"/>
    </location>
</feature>
<dbReference type="SUPFAM" id="SSF53613">
    <property type="entry name" value="Ribokinase-like"/>
    <property type="match status" value="1"/>
</dbReference>
<dbReference type="Gene3D" id="3.40.1190.20">
    <property type="match status" value="1"/>
</dbReference>
<feature type="chain" id="PRO_5032791564" description="Carbohydrate kinase PfkB domain-containing protein" evidence="3">
    <location>
        <begin position="26"/>
        <end position="362"/>
    </location>
</feature>
<protein>
    <recommendedName>
        <fullName evidence="4">Carbohydrate kinase PfkB domain-containing protein</fullName>
    </recommendedName>
</protein>
<dbReference type="InterPro" id="IPR052562">
    <property type="entry name" value="Ketohexokinase-related"/>
</dbReference>
<gene>
    <name evidence="5" type="ORF">HZH66_000982</name>
</gene>
<name>A0A834KS84_VESVU</name>
<dbReference type="PANTHER" id="PTHR42774:SF3">
    <property type="entry name" value="KETOHEXOKINASE"/>
    <property type="match status" value="1"/>
</dbReference>
<dbReference type="CDD" id="cd01939">
    <property type="entry name" value="Ketohexokinase"/>
    <property type="match status" value="1"/>
</dbReference>
<keyword evidence="6" id="KW-1185">Reference proteome</keyword>
<accession>A0A834KS84</accession>
<evidence type="ECO:0000313" key="6">
    <source>
        <dbReference type="Proteomes" id="UP000614350"/>
    </source>
</evidence>
<dbReference type="Pfam" id="PF00294">
    <property type="entry name" value="PfkB"/>
    <property type="match status" value="1"/>
</dbReference>
<reference evidence="5" key="1">
    <citation type="journal article" date="2020" name="G3 (Bethesda)">
        <title>High-Quality Assemblies for Three Invasive Social Wasps from the &lt;i&gt;Vespula&lt;/i&gt; Genus.</title>
        <authorList>
            <person name="Harrop T.W.R."/>
            <person name="Guhlin J."/>
            <person name="McLaughlin G.M."/>
            <person name="Permina E."/>
            <person name="Stockwell P."/>
            <person name="Gilligan J."/>
            <person name="Le Lec M.F."/>
            <person name="Gruber M.A.M."/>
            <person name="Quinn O."/>
            <person name="Lovegrove M."/>
            <person name="Duncan E.J."/>
            <person name="Remnant E.J."/>
            <person name="Van Eeckhoven J."/>
            <person name="Graham B."/>
            <person name="Knapp R.A."/>
            <person name="Langford K.W."/>
            <person name="Kronenberg Z."/>
            <person name="Press M.O."/>
            <person name="Eacker S.M."/>
            <person name="Wilson-Rankin E.E."/>
            <person name="Purcell J."/>
            <person name="Lester P.J."/>
            <person name="Dearden P.K."/>
        </authorList>
    </citation>
    <scope>NUCLEOTIDE SEQUENCE</scope>
    <source>
        <strain evidence="5">Marl-1</strain>
    </source>
</reference>
<evidence type="ECO:0000256" key="1">
    <source>
        <dbReference type="ARBA" id="ARBA00022679"/>
    </source>
</evidence>
<evidence type="ECO:0000259" key="4">
    <source>
        <dbReference type="Pfam" id="PF00294"/>
    </source>
</evidence>
<evidence type="ECO:0000313" key="5">
    <source>
        <dbReference type="EMBL" id="KAF7412086.1"/>
    </source>
</evidence>
<evidence type="ECO:0000256" key="3">
    <source>
        <dbReference type="SAM" id="SignalP"/>
    </source>
</evidence>
<comment type="caution">
    <text evidence="5">The sequence shown here is derived from an EMBL/GenBank/DDBJ whole genome shotgun (WGS) entry which is preliminary data.</text>
</comment>
<organism evidence="5 6">
    <name type="scientific">Vespula vulgaris</name>
    <name type="common">Yellow jacket</name>
    <name type="synonym">Wasp</name>
    <dbReference type="NCBI Taxonomy" id="7454"/>
    <lineage>
        <taxon>Eukaryota</taxon>
        <taxon>Metazoa</taxon>
        <taxon>Ecdysozoa</taxon>
        <taxon>Arthropoda</taxon>
        <taxon>Hexapoda</taxon>
        <taxon>Insecta</taxon>
        <taxon>Pterygota</taxon>
        <taxon>Neoptera</taxon>
        <taxon>Endopterygota</taxon>
        <taxon>Hymenoptera</taxon>
        <taxon>Apocrita</taxon>
        <taxon>Aculeata</taxon>
        <taxon>Vespoidea</taxon>
        <taxon>Vespidae</taxon>
        <taxon>Vespinae</taxon>
        <taxon>Vespula</taxon>
    </lineage>
</organism>
<keyword evidence="3" id="KW-0732">Signal</keyword>
<evidence type="ECO:0000256" key="2">
    <source>
        <dbReference type="ARBA" id="ARBA00022777"/>
    </source>
</evidence>
<dbReference type="EMBL" id="JACSEA010000001">
    <property type="protein sequence ID" value="KAF7412086.1"/>
    <property type="molecule type" value="Genomic_DNA"/>
</dbReference>
<dbReference type="GO" id="GO:0004454">
    <property type="term" value="F:ketohexokinase activity"/>
    <property type="evidence" value="ECO:0007669"/>
    <property type="project" value="InterPro"/>
</dbReference>
<dbReference type="PROSITE" id="PS00584">
    <property type="entry name" value="PFKB_KINASES_2"/>
    <property type="match status" value="1"/>
</dbReference>
<dbReference type="GO" id="GO:0006000">
    <property type="term" value="P:fructose metabolic process"/>
    <property type="evidence" value="ECO:0007669"/>
    <property type="project" value="InterPro"/>
</dbReference>
<dbReference type="InterPro" id="IPR002173">
    <property type="entry name" value="Carboh/pur_kinase_PfkB_CS"/>
</dbReference>
<dbReference type="PANTHER" id="PTHR42774">
    <property type="entry name" value="PHOSPHOTRANSFERASE SYSTEM TRANSPORT PROTEIN"/>
    <property type="match status" value="1"/>
</dbReference>
<sequence length="362" mass="40704">MSSSMELSNTKILAIGLSCLDVVQTCTYYPLEDSEQKSIEYKWQRGGNSSNTCTVLSLLGNLCEFLGVFSTEEHFNYLQNDMKKYNIDFSHCPKIKNIGCPISTVILSLSTGSRTILHHNPGLPELTLKDFIQLKLQNYSWIHFEGRNITEVLSMMQYIESYNKSIRLLNKQNIEKSDTWNMTITISLELEKFIPELLDLLPYVDIVFISKDFAQSRGYKNMSETLRNISAEAKPGTIIICAWSDRGAMARTSDGVTVQSPAFPPQKIIDTLGAGDTFNAGVIHYLNKVKISAENKNMGSSNSPVERSQLKEHDIKNSKFSQTEFINQDILQAAITFACHVAGTKIGIKGYDGLEKIFTKFE</sequence>
<dbReference type="Proteomes" id="UP000614350">
    <property type="component" value="Unassembled WGS sequence"/>
</dbReference>
<dbReference type="InterPro" id="IPR034093">
    <property type="entry name" value="KHK"/>
</dbReference>